<evidence type="ECO:0000256" key="4">
    <source>
        <dbReference type="ARBA" id="ARBA00022692"/>
    </source>
</evidence>
<reference evidence="14 15" key="1">
    <citation type="submission" date="2019-02" db="EMBL/GenBank/DDBJ databases">
        <title>Deep-cultivation of Planctomycetes and their phenomic and genomic characterization uncovers novel biology.</title>
        <authorList>
            <person name="Wiegand S."/>
            <person name="Jogler M."/>
            <person name="Boedeker C."/>
            <person name="Pinto D."/>
            <person name="Vollmers J."/>
            <person name="Rivas-Marin E."/>
            <person name="Kohn T."/>
            <person name="Peeters S.H."/>
            <person name="Heuer A."/>
            <person name="Rast P."/>
            <person name="Oberbeckmann S."/>
            <person name="Bunk B."/>
            <person name="Jeske O."/>
            <person name="Meyerdierks A."/>
            <person name="Storesund J.E."/>
            <person name="Kallscheuer N."/>
            <person name="Luecker S."/>
            <person name="Lage O.M."/>
            <person name="Pohl T."/>
            <person name="Merkel B.J."/>
            <person name="Hornburger P."/>
            <person name="Mueller R.-W."/>
            <person name="Bruemmer F."/>
            <person name="Labrenz M."/>
            <person name="Spormann A.M."/>
            <person name="Op den Camp H."/>
            <person name="Overmann J."/>
            <person name="Amann R."/>
            <person name="Jetten M.S.M."/>
            <person name="Mascher T."/>
            <person name="Medema M.H."/>
            <person name="Devos D.P."/>
            <person name="Kaster A.-K."/>
            <person name="Ovreas L."/>
            <person name="Rohde M."/>
            <person name="Galperin M.Y."/>
            <person name="Jogler C."/>
        </authorList>
    </citation>
    <scope>NUCLEOTIDE SEQUENCE [LARGE SCALE GENOMIC DNA]</scope>
    <source>
        <strain evidence="14 15">Pla163</strain>
    </source>
</reference>
<dbReference type="EMBL" id="CP036290">
    <property type="protein sequence ID" value="QDU85757.1"/>
    <property type="molecule type" value="Genomic_DNA"/>
</dbReference>
<evidence type="ECO:0000256" key="2">
    <source>
        <dbReference type="ARBA" id="ARBA00022475"/>
    </source>
</evidence>
<dbReference type="OrthoDB" id="15218at2"/>
<keyword evidence="7" id="KW-0862">Zinc</keyword>
<evidence type="ECO:0000256" key="12">
    <source>
        <dbReference type="SAM" id="Phobius"/>
    </source>
</evidence>
<evidence type="ECO:0000313" key="14">
    <source>
        <dbReference type="EMBL" id="QDU85757.1"/>
    </source>
</evidence>
<accession>A0A518D2R1</accession>
<dbReference type="GO" id="GO:0006508">
    <property type="term" value="P:proteolysis"/>
    <property type="evidence" value="ECO:0007669"/>
    <property type="project" value="UniProtKB-KW"/>
</dbReference>
<name>A0A518D2R1_9BACT</name>
<keyword evidence="15" id="KW-1185">Reference proteome</keyword>
<feature type="transmembrane region" description="Helical" evidence="12">
    <location>
        <begin position="63"/>
        <end position="82"/>
    </location>
</feature>
<evidence type="ECO:0000259" key="13">
    <source>
        <dbReference type="Pfam" id="PF01435"/>
    </source>
</evidence>
<keyword evidence="5" id="KW-0479">Metal-binding</keyword>
<keyword evidence="8 12" id="KW-1133">Transmembrane helix</keyword>
<dbReference type="GO" id="GO:0046872">
    <property type="term" value="F:metal ion binding"/>
    <property type="evidence" value="ECO:0007669"/>
    <property type="project" value="UniProtKB-KW"/>
</dbReference>
<dbReference type="PANTHER" id="PTHR43221:SF2">
    <property type="entry name" value="PROTEASE HTPX HOMOLOG"/>
    <property type="match status" value="1"/>
</dbReference>
<keyword evidence="4 12" id="KW-0812">Transmembrane</keyword>
<feature type="domain" description="Peptidase M48" evidence="13">
    <location>
        <begin position="112"/>
        <end position="334"/>
    </location>
</feature>
<feature type="transmembrane region" description="Helical" evidence="12">
    <location>
        <begin position="230"/>
        <end position="252"/>
    </location>
</feature>
<proteinExistence type="predicted"/>
<keyword evidence="9" id="KW-0482">Metalloprotease</keyword>
<evidence type="ECO:0000256" key="6">
    <source>
        <dbReference type="ARBA" id="ARBA00022801"/>
    </source>
</evidence>
<evidence type="ECO:0000256" key="11">
    <source>
        <dbReference type="SAM" id="MobiDB-lite"/>
    </source>
</evidence>
<dbReference type="InterPro" id="IPR050083">
    <property type="entry name" value="HtpX_protease"/>
</dbReference>
<sequence>MQFFEHQERAKKRTTLFVALFGAGIVGIAVVVYLVVAYGLVYAEWGSHDSTARSPSPPLFRPGLFAGVLASVLGFVALAAWYRSSTVAKDGRSVAEFLGGQLIQRGTTDPDERQLLNVVEEIAIASSMPVPPVYLLEDTSINAFAAGRTAQDSVLGFTRGALLALDRDELQGVVAHEFSHVAHGDTRLNLRLMGWIFGVAALGQIGEFILRSMFYSRIGGRRRSNDSGGSAAAVIPILGVTLMVLGSVGYFFGRLVQAAVSRQREFLADAASVQFTRNPDGIAGALAKIQAMGSGLRSPHAGEVRHLMFGSAGKNFTSLLATHPPVVERLARLGRLTKLKSVKVPERAREHVAATRQKAADLMTLNAGFIASLGEARQRIDALPDELRQASRDPFGACAAVLVLMRATSEPERPRQDAALEQWPELAREIDRLEPAARLLPGIERLPLLDLCIPSLASLSRPQFERFVALAEAFTTADGRTDPFEWALHEVLRARLFPRFGVAVRPPGRVSFAEAAGEVRAVLSWVAQVGGGAGQVELAYRAGEAELRRRGYPGLPSSAPMGAGSAGSRTVRQGDRLRGLDETDRRAVLAACERAAAHDGRLRPAEAELVRALAEAFGLETALSADGPAQVTGESDPSPPEQVPRTQASGPR</sequence>
<evidence type="ECO:0000256" key="5">
    <source>
        <dbReference type="ARBA" id="ARBA00022723"/>
    </source>
</evidence>
<feature type="region of interest" description="Disordered" evidence="11">
    <location>
        <begin position="624"/>
        <end position="652"/>
    </location>
</feature>
<dbReference type="InterPro" id="IPR001915">
    <property type="entry name" value="Peptidase_M48"/>
</dbReference>
<dbReference type="Pfam" id="PF01435">
    <property type="entry name" value="Peptidase_M48"/>
    <property type="match status" value="1"/>
</dbReference>
<dbReference type="Gene3D" id="3.30.2010.10">
    <property type="entry name" value="Metalloproteases ('zincins'), catalytic domain"/>
    <property type="match status" value="1"/>
</dbReference>
<dbReference type="CDD" id="cd07340">
    <property type="entry name" value="M48B_Htpx_like"/>
    <property type="match status" value="1"/>
</dbReference>
<evidence type="ECO:0000256" key="8">
    <source>
        <dbReference type="ARBA" id="ARBA00022989"/>
    </source>
</evidence>
<dbReference type="AlphaFoldDB" id="A0A518D2R1"/>
<dbReference type="InterPro" id="IPR029024">
    <property type="entry name" value="TerB-like"/>
</dbReference>
<evidence type="ECO:0000256" key="3">
    <source>
        <dbReference type="ARBA" id="ARBA00022670"/>
    </source>
</evidence>
<comment type="cofactor">
    <cofactor evidence="1">
        <name>Zn(2+)</name>
        <dbReference type="ChEBI" id="CHEBI:29105"/>
    </cofactor>
</comment>
<dbReference type="SUPFAM" id="SSF158682">
    <property type="entry name" value="TerB-like"/>
    <property type="match status" value="1"/>
</dbReference>
<gene>
    <name evidence="14" type="ORF">Pla163_28940</name>
</gene>
<evidence type="ECO:0000313" key="15">
    <source>
        <dbReference type="Proteomes" id="UP000319342"/>
    </source>
</evidence>
<dbReference type="GO" id="GO:0004222">
    <property type="term" value="F:metalloendopeptidase activity"/>
    <property type="evidence" value="ECO:0007669"/>
    <property type="project" value="InterPro"/>
</dbReference>
<feature type="transmembrane region" description="Helical" evidence="12">
    <location>
        <begin position="16"/>
        <end position="43"/>
    </location>
</feature>
<keyword evidence="6" id="KW-0378">Hydrolase</keyword>
<dbReference type="PANTHER" id="PTHR43221">
    <property type="entry name" value="PROTEASE HTPX"/>
    <property type="match status" value="1"/>
</dbReference>
<dbReference type="RefSeq" id="WP_145189715.1">
    <property type="nucleotide sequence ID" value="NZ_CP036290.1"/>
</dbReference>
<keyword evidence="10 12" id="KW-0472">Membrane</keyword>
<keyword evidence="2" id="KW-1003">Cell membrane</keyword>
<protein>
    <recommendedName>
        <fullName evidence="13">Peptidase M48 domain-containing protein</fullName>
    </recommendedName>
</protein>
<keyword evidence="3" id="KW-0645">Protease</keyword>
<dbReference type="Proteomes" id="UP000319342">
    <property type="component" value="Chromosome"/>
</dbReference>
<evidence type="ECO:0000256" key="9">
    <source>
        <dbReference type="ARBA" id="ARBA00023049"/>
    </source>
</evidence>
<evidence type="ECO:0000256" key="7">
    <source>
        <dbReference type="ARBA" id="ARBA00022833"/>
    </source>
</evidence>
<organism evidence="14 15">
    <name type="scientific">Rohdeia mirabilis</name>
    <dbReference type="NCBI Taxonomy" id="2528008"/>
    <lineage>
        <taxon>Bacteria</taxon>
        <taxon>Pseudomonadati</taxon>
        <taxon>Planctomycetota</taxon>
        <taxon>Planctomycetia</taxon>
        <taxon>Planctomycetia incertae sedis</taxon>
        <taxon>Rohdeia</taxon>
    </lineage>
</organism>
<feature type="transmembrane region" description="Helical" evidence="12">
    <location>
        <begin position="192"/>
        <end position="210"/>
    </location>
</feature>
<evidence type="ECO:0000256" key="1">
    <source>
        <dbReference type="ARBA" id="ARBA00001947"/>
    </source>
</evidence>
<evidence type="ECO:0000256" key="10">
    <source>
        <dbReference type="ARBA" id="ARBA00023136"/>
    </source>
</evidence>